<dbReference type="RefSeq" id="WP_087099747.1">
    <property type="nucleotide sequence ID" value="NZ_CP066179.1"/>
</dbReference>
<dbReference type="Proteomes" id="UP000242164">
    <property type="component" value="Unassembled WGS sequence"/>
</dbReference>
<dbReference type="EMBL" id="FMIK01000068">
    <property type="protein sequence ID" value="SCM08317.1"/>
    <property type="molecule type" value="Genomic_DNA"/>
</dbReference>
<evidence type="ECO:0000313" key="2">
    <source>
        <dbReference type="Proteomes" id="UP000242164"/>
    </source>
</evidence>
<sequence length="124" mass="14499">MFTTSYLAGGRLDPPFYPTKTKPFVPGFIMDSASFTTEEFKYTLPADMEFYAISVSCSVYELDDKWDLLVNGEYFCKNIYTKKLPEGMHFMVYEQLTAGDEIIFRFYNQGIIDKTVWFELHCLK</sequence>
<dbReference type="AlphaFoldDB" id="A0AAX2CNP3"/>
<protein>
    <submittedName>
        <fullName evidence="1">Low copy number virion structural protein</fullName>
    </submittedName>
</protein>
<organism evidence="1 2">
    <name type="scientific">Bacillus cytotoxicus</name>
    <dbReference type="NCBI Taxonomy" id="580165"/>
    <lineage>
        <taxon>Bacteria</taxon>
        <taxon>Bacillati</taxon>
        <taxon>Bacillota</taxon>
        <taxon>Bacilli</taxon>
        <taxon>Bacillales</taxon>
        <taxon>Bacillaceae</taxon>
        <taxon>Bacillus</taxon>
        <taxon>Bacillus cereus group</taxon>
    </lineage>
</organism>
<name>A0AAX2CNP3_9BACI</name>
<proteinExistence type="predicted"/>
<evidence type="ECO:0000313" key="1">
    <source>
        <dbReference type="EMBL" id="SCM08317.1"/>
    </source>
</evidence>
<reference evidence="1 2" key="1">
    <citation type="submission" date="2016-08" db="EMBL/GenBank/DDBJ databases">
        <authorList>
            <person name="Loux V."/>
            <person name="Rue O."/>
        </authorList>
    </citation>
    <scope>NUCLEOTIDE SEQUENCE [LARGE SCALE GENOMIC DNA]</scope>
    <source>
        <strain evidence="1 2">AFSSA_08CEB44bac</strain>
    </source>
</reference>
<comment type="caution">
    <text evidence="1">The sequence shown here is derived from an EMBL/GenBank/DDBJ whole genome shotgun (WGS) entry which is preliminary data.</text>
</comment>
<gene>
    <name evidence="1" type="ORF">BCB44BAC_04572</name>
</gene>
<accession>A0AAX2CNP3</accession>